<evidence type="ECO:0000313" key="3">
    <source>
        <dbReference type="EMBL" id="WDI03741.1"/>
    </source>
</evidence>
<dbReference type="GO" id="GO:0070402">
    <property type="term" value="F:NADPH binding"/>
    <property type="evidence" value="ECO:0007669"/>
    <property type="project" value="TreeGrafter"/>
</dbReference>
<dbReference type="EMBL" id="CP118101">
    <property type="protein sequence ID" value="WDH84101.1"/>
    <property type="molecule type" value="Genomic_DNA"/>
</dbReference>
<sequence>MSFEQVLDKGYVRLVNHMGSDLTIVNAARVSYAKESTTLSDRDIRLIQFLAREGHTSPFRHVVLQFEVYAPLMVARQWWKYVIGSSHMEGTGDSMEAWNESSRRYITEEPEFYIPQHHEWRSAPENSKQGSGAPLSMEEGTKLTQELIDYIELGVQKYEEALQRGVCAEQARLFLPSYGMYIRWYWTASLQSVCHFLNQRLMHDAQKEIQLYAKAILNLSESLFPYALKEMVELGSITVEEA</sequence>
<dbReference type="PANTHER" id="PTHR34934:SF1">
    <property type="entry name" value="FLAVIN-DEPENDENT THYMIDYLATE SYNTHASE"/>
    <property type="match status" value="1"/>
</dbReference>
<dbReference type="Proteomes" id="UP001220962">
    <property type="component" value="Chromosome"/>
</dbReference>
<dbReference type="PROSITE" id="PS51331">
    <property type="entry name" value="THYX"/>
    <property type="match status" value="1"/>
</dbReference>
<dbReference type="CDD" id="cd20175">
    <property type="entry name" value="ThyX"/>
    <property type="match status" value="1"/>
</dbReference>
<dbReference type="PANTHER" id="PTHR34934">
    <property type="entry name" value="FLAVIN-DEPENDENT THYMIDYLATE SYNTHASE"/>
    <property type="match status" value="1"/>
</dbReference>
<dbReference type="EMBL" id="CP118108">
    <property type="protein sequence ID" value="WDI03741.1"/>
    <property type="molecule type" value="Genomic_DNA"/>
</dbReference>
<dbReference type="GO" id="GO:0032259">
    <property type="term" value="P:methylation"/>
    <property type="evidence" value="ECO:0007669"/>
    <property type="project" value="UniProtKB-KW"/>
</dbReference>
<dbReference type="GO" id="GO:0050660">
    <property type="term" value="F:flavin adenine dinucleotide binding"/>
    <property type="evidence" value="ECO:0007669"/>
    <property type="project" value="UniProtKB-UniRule"/>
</dbReference>
<evidence type="ECO:0000313" key="5">
    <source>
        <dbReference type="Proteomes" id="UP001221519"/>
    </source>
</evidence>
<evidence type="ECO:0000313" key="4">
    <source>
        <dbReference type="Proteomes" id="UP001220962"/>
    </source>
</evidence>
<evidence type="ECO:0000313" key="2">
    <source>
        <dbReference type="EMBL" id="WDH84101.1"/>
    </source>
</evidence>
<keyword evidence="2" id="KW-0808">Transferase</keyword>
<accession>A0AAX3N2Y7</accession>
<dbReference type="RefSeq" id="WP_047910076.1">
    <property type="nucleotide sequence ID" value="NZ_CP118101.1"/>
</dbReference>
<organism evidence="2 4">
    <name type="scientific">Paenibacillus urinalis</name>
    <dbReference type="NCBI Taxonomy" id="521520"/>
    <lineage>
        <taxon>Bacteria</taxon>
        <taxon>Bacillati</taxon>
        <taxon>Bacillota</taxon>
        <taxon>Bacilli</taxon>
        <taxon>Bacillales</taxon>
        <taxon>Paenibacillaceae</taxon>
        <taxon>Paenibacillus</taxon>
    </lineage>
</organism>
<dbReference type="InterPro" id="IPR003669">
    <property type="entry name" value="Thymidylate_synthase_ThyX"/>
</dbReference>
<reference evidence="2 5" key="1">
    <citation type="submission" date="2023-02" db="EMBL/GenBank/DDBJ databases">
        <title>Pathogen: clinical or host-associated sample.</title>
        <authorList>
            <person name="Hergert J."/>
            <person name="Casey R."/>
            <person name="Wagner J."/>
            <person name="Young E.L."/>
            <person name="Oakeson K.F."/>
        </authorList>
    </citation>
    <scope>NUCLEOTIDE SEQUENCE</scope>
    <source>
        <strain evidence="3 5">2022CK-00829</strain>
        <strain evidence="2">2022CK-00830</strain>
    </source>
</reference>
<dbReference type="Proteomes" id="UP001221519">
    <property type="component" value="Chromosome"/>
</dbReference>
<gene>
    <name evidence="2" type="primary">thyX</name>
    <name evidence="2" type="ORF">PUW23_07770</name>
    <name evidence="3" type="ORF">PUW25_07245</name>
</gene>
<dbReference type="GO" id="GO:0006231">
    <property type="term" value="P:dTMP biosynthetic process"/>
    <property type="evidence" value="ECO:0007669"/>
    <property type="project" value="UniProtKB-UniRule"/>
</dbReference>
<dbReference type="AlphaFoldDB" id="A0AAX3N2Y7"/>
<dbReference type="Pfam" id="PF02511">
    <property type="entry name" value="Thy1"/>
    <property type="match status" value="1"/>
</dbReference>
<dbReference type="EC" id="2.1.1.148" evidence="1"/>
<dbReference type="GO" id="GO:0050797">
    <property type="term" value="F:thymidylate synthase (FAD) activity"/>
    <property type="evidence" value="ECO:0007669"/>
    <property type="project" value="UniProtKB-UniRule"/>
</dbReference>
<name>A0AAX3N2Y7_9BACL</name>
<keyword evidence="2" id="KW-0489">Methyltransferase</keyword>
<dbReference type="NCBIfam" id="TIGR02170">
    <property type="entry name" value="thyX"/>
    <property type="match status" value="1"/>
</dbReference>
<proteinExistence type="predicted"/>
<dbReference type="Gene3D" id="3.30.1360.170">
    <property type="match status" value="1"/>
</dbReference>
<evidence type="ECO:0000256" key="1">
    <source>
        <dbReference type="NCBIfam" id="TIGR02170"/>
    </source>
</evidence>
<dbReference type="InterPro" id="IPR036098">
    <property type="entry name" value="Thymidylate_synthase_ThyX_sf"/>
</dbReference>
<dbReference type="GO" id="GO:0004799">
    <property type="term" value="F:thymidylate synthase activity"/>
    <property type="evidence" value="ECO:0007669"/>
    <property type="project" value="TreeGrafter"/>
</dbReference>
<dbReference type="SUPFAM" id="SSF69796">
    <property type="entry name" value="Thymidylate synthase-complementing protein Thy1"/>
    <property type="match status" value="1"/>
</dbReference>
<keyword evidence="5" id="KW-1185">Reference proteome</keyword>
<protein>
    <recommendedName>
        <fullName evidence="1">FAD-dependent thymidylate synthase</fullName>
        <ecNumber evidence="1">2.1.1.148</ecNumber>
    </recommendedName>
</protein>